<dbReference type="EMBL" id="QPJT01000008">
    <property type="protein sequence ID" value="RCX17205.1"/>
    <property type="molecule type" value="Genomic_DNA"/>
</dbReference>
<comment type="caution">
    <text evidence="1">The sequence shown here is derived from an EMBL/GenBank/DDBJ whole genome shotgun (WGS) entry which is preliminary data.</text>
</comment>
<proteinExistence type="predicted"/>
<dbReference type="AlphaFoldDB" id="A0A369B7B8"/>
<gene>
    <name evidence="1" type="ORF">DFR58_10899</name>
</gene>
<reference evidence="1 2" key="1">
    <citation type="submission" date="2018-07" db="EMBL/GenBank/DDBJ databases">
        <title>Genomic Encyclopedia of Type Strains, Phase IV (KMG-IV): sequencing the most valuable type-strain genomes for metagenomic binning, comparative biology and taxonomic classification.</title>
        <authorList>
            <person name="Goeker M."/>
        </authorList>
    </citation>
    <scope>NUCLEOTIDE SEQUENCE [LARGE SCALE GENOMIC DNA]</scope>
    <source>
        <strain evidence="1 2">DSM 27016</strain>
    </source>
</reference>
<dbReference type="Proteomes" id="UP000253034">
    <property type="component" value="Unassembled WGS sequence"/>
</dbReference>
<accession>A0A369B7B8</accession>
<protein>
    <submittedName>
        <fullName evidence="1">Uncharacterized protein</fullName>
    </submittedName>
</protein>
<sequence>MQLSPYYQSKVMDMVSSFIYDTIKSKYYKKDKKYTLFYPLIGNLYGKNPILMVVGRACNGWKYGWTCDDIDVRNIAKKVISDANDGLECPMQWLKDRWDGTYKDDYNIHRSAFWRVSKEILKGVSDCNDDNWESYLAWSNLLKISPFEGGNPNASEWDAQVKECILLLKAELEELKPKYVLMMTDISWAEAFIKDLGGNSEPINGNSIVRSLLLYGKSKIIITIRPEGVGTQQFVNEVLKYI</sequence>
<dbReference type="OrthoDB" id="9805159at2"/>
<evidence type="ECO:0000313" key="1">
    <source>
        <dbReference type="EMBL" id="RCX17205.1"/>
    </source>
</evidence>
<organism evidence="1 2">
    <name type="scientific">Anaerobacterium chartisolvens</name>
    <dbReference type="NCBI Taxonomy" id="1297424"/>
    <lineage>
        <taxon>Bacteria</taxon>
        <taxon>Bacillati</taxon>
        <taxon>Bacillota</taxon>
        <taxon>Clostridia</taxon>
        <taxon>Eubacteriales</taxon>
        <taxon>Oscillospiraceae</taxon>
        <taxon>Anaerobacterium</taxon>
    </lineage>
</organism>
<name>A0A369B7B8_9FIRM</name>
<keyword evidence="2" id="KW-1185">Reference proteome</keyword>
<evidence type="ECO:0000313" key="2">
    <source>
        <dbReference type="Proteomes" id="UP000253034"/>
    </source>
</evidence>